<name>A0ACA9PYW6_9GLOM</name>
<evidence type="ECO:0000313" key="2">
    <source>
        <dbReference type="Proteomes" id="UP000789366"/>
    </source>
</evidence>
<feature type="non-terminal residue" evidence="1">
    <location>
        <position position="1"/>
    </location>
</feature>
<dbReference type="Proteomes" id="UP000789366">
    <property type="component" value="Unassembled WGS sequence"/>
</dbReference>
<proteinExistence type="predicted"/>
<protein>
    <submittedName>
        <fullName evidence="1">17960_t:CDS:1</fullName>
    </submittedName>
</protein>
<sequence length="44" mass="5125">ILYDYKHEDSLATIAKNIKCGKTTMHDTLKQYAQTRSIMLKKHS</sequence>
<feature type="non-terminal residue" evidence="1">
    <location>
        <position position="44"/>
    </location>
</feature>
<accession>A0ACA9PYW6</accession>
<reference evidence="1" key="1">
    <citation type="submission" date="2021-06" db="EMBL/GenBank/DDBJ databases">
        <authorList>
            <person name="Kallberg Y."/>
            <person name="Tangrot J."/>
            <person name="Rosling A."/>
        </authorList>
    </citation>
    <scope>NUCLEOTIDE SEQUENCE</scope>
    <source>
        <strain evidence="1">28 12/20/2015</strain>
    </source>
</reference>
<evidence type="ECO:0000313" key="1">
    <source>
        <dbReference type="EMBL" id="CAG8726174.1"/>
    </source>
</evidence>
<gene>
    <name evidence="1" type="ORF">SPELUC_LOCUS12771</name>
</gene>
<dbReference type="EMBL" id="CAJVPW010031309">
    <property type="protein sequence ID" value="CAG8726174.1"/>
    <property type="molecule type" value="Genomic_DNA"/>
</dbReference>
<keyword evidence="2" id="KW-1185">Reference proteome</keyword>
<comment type="caution">
    <text evidence="1">The sequence shown here is derived from an EMBL/GenBank/DDBJ whole genome shotgun (WGS) entry which is preliminary data.</text>
</comment>
<organism evidence="1 2">
    <name type="scientific">Cetraspora pellucida</name>
    <dbReference type="NCBI Taxonomy" id="1433469"/>
    <lineage>
        <taxon>Eukaryota</taxon>
        <taxon>Fungi</taxon>
        <taxon>Fungi incertae sedis</taxon>
        <taxon>Mucoromycota</taxon>
        <taxon>Glomeromycotina</taxon>
        <taxon>Glomeromycetes</taxon>
        <taxon>Diversisporales</taxon>
        <taxon>Gigasporaceae</taxon>
        <taxon>Cetraspora</taxon>
    </lineage>
</organism>